<keyword evidence="1" id="KW-0812">Transmembrane</keyword>
<sequence length="226" mass="24834">MKDMLTKIARRIKKNIIWLIALPVILGAAGYILPSKITGSSSFTSEAAIAAGNYDHPLYNNTKEIPLLITSDAFLKQALPDKTDEDRAAVKSKLTVNTESDALITVSYTDQNKQEAESVFQAIIAAFLKNDQALFEKRAKVVRQSIGALEGETVSADAKVDKERFLYELKNTQLNLRAASVMNSEPTNELAGHGMPPKKKAVLGVLIGIAIAFMFIVIPEFFRESF</sequence>
<evidence type="ECO:0000313" key="2">
    <source>
        <dbReference type="EMBL" id="KXZ17179.1"/>
    </source>
</evidence>
<comment type="caution">
    <text evidence="2">The sequence shown here is derived from an EMBL/GenBank/DDBJ whole genome shotgun (WGS) entry which is preliminary data.</text>
</comment>
<gene>
    <name evidence="2" type="ORF">AXI58_01975</name>
</gene>
<evidence type="ECO:0000256" key="1">
    <source>
        <dbReference type="SAM" id="Phobius"/>
    </source>
</evidence>
<organism evidence="2 3">
    <name type="scientific">Bacillus nakamurai</name>
    <dbReference type="NCBI Taxonomy" id="1793963"/>
    <lineage>
        <taxon>Bacteria</taxon>
        <taxon>Bacillati</taxon>
        <taxon>Bacillota</taxon>
        <taxon>Bacilli</taxon>
        <taxon>Bacillales</taxon>
        <taxon>Bacillaceae</taxon>
        <taxon>Bacillus</taxon>
    </lineage>
</organism>
<accession>A0A150F5E9</accession>
<name>A0A150F5E9_9BACI</name>
<feature type="transmembrane region" description="Helical" evidence="1">
    <location>
        <begin position="201"/>
        <end position="222"/>
    </location>
</feature>
<dbReference type="STRING" id="1793963.AXI58_01975"/>
<protein>
    <submittedName>
        <fullName evidence="2">Sulfur relay protein TusF</fullName>
    </submittedName>
</protein>
<keyword evidence="1" id="KW-0472">Membrane</keyword>
<dbReference type="AlphaFoldDB" id="A0A150F5E9"/>
<dbReference type="NCBIfam" id="NF047685">
    <property type="entry name" value="TeichurnBiosyTuaF"/>
    <property type="match status" value="1"/>
</dbReference>
<proteinExistence type="predicted"/>
<dbReference type="Proteomes" id="UP000075430">
    <property type="component" value="Unassembled WGS sequence"/>
</dbReference>
<keyword evidence="1" id="KW-1133">Transmembrane helix</keyword>
<evidence type="ECO:0000313" key="3">
    <source>
        <dbReference type="Proteomes" id="UP000075430"/>
    </source>
</evidence>
<dbReference type="OrthoDB" id="2939314at2"/>
<dbReference type="EMBL" id="LSBA01000023">
    <property type="protein sequence ID" value="KXZ17179.1"/>
    <property type="molecule type" value="Genomic_DNA"/>
</dbReference>
<keyword evidence="3" id="KW-1185">Reference proteome</keyword>
<reference evidence="3" key="1">
    <citation type="submission" date="2016-02" db="EMBL/GenBank/DDBJ databases">
        <authorList>
            <person name="Dunlap C."/>
        </authorList>
    </citation>
    <scope>NUCLEOTIDE SEQUENCE [LARGE SCALE GENOMIC DNA]</scope>
    <source>
        <strain evidence="3">NRRL B-41092</strain>
    </source>
</reference>
<dbReference type="RefSeq" id="WP_061522646.1">
    <property type="nucleotide sequence ID" value="NZ_JARLZY010000023.1"/>
</dbReference>